<dbReference type="GO" id="GO:0004523">
    <property type="term" value="F:RNA-DNA hybrid ribonuclease activity"/>
    <property type="evidence" value="ECO:0007669"/>
    <property type="project" value="InterPro"/>
</dbReference>
<evidence type="ECO:0008006" key="5">
    <source>
        <dbReference type="Google" id="ProtNLM"/>
    </source>
</evidence>
<dbReference type="InterPro" id="IPR002156">
    <property type="entry name" value="RNaseH_domain"/>
</dbReference>
<dbReference type="SUPFAM" id="SSF53098">
    <property type="entry name" value="Ribonuclease H-like"/>
    <property type="match status" value="1"/>
</dbReference>
<name>A0A835LGF1_9MAGN</name>
<dbReference type="PANTHER" id="PTHR33710">
    <property type="entry name" value="BNAC02G09200D PROTEIN"/>
    <property type="match status" value="1"/>
</dbReference>
<dbReference type="CDD" id="cd06222">
    <property type="entry name" value="RNase_H_like"/>
    <property type="match status" value="1"/>
</dbReference>
<dbReference type="Proteomes" id="UP000631114">
    <property type="component" value="Unassembled WGS sequence"/>
</dbReference>
<accession>A0A835LGF1</accession>
<dbReference type="Pfam" id="PF03372">
    <property type="entry name" value="Exo_endo_phos"/>
    <property type="match status" value="1"/>
</dbReference>
<dbReference type="InterPro" id="IPR044730">
    <property type="entry name" value="RNase_H-like_dom_plant"/>
</dbReference>
<protein>
    <recommendedName>
        <fullName evidence="5">RNase H type-1 domain-containing protein</fullName>
    </recommendedName>
</protein>
<dbReference type="InterPro" id="IPR005135">
    <property type="entry name" value="Endo/exonuclease/phosphatase"/>
</dbReference>
<comment type="caution">
    <text evidence="3">The sequence shown here is derived from an EMBL/GenBank/DDBJ whole genome shotgun (WGS) entry which is preliminary data.</text>
</comment>
<sequence length="549" mass="62181">MKTISWNCRGCGSPSTIRHLKHLITLENPDILFLSETKASPQSIAFLIQQLNYPHHFSVPPIHTAGGLCLLWKFGINLSILSNSTNSITTEIKNDPHQSWIACFFYGSPYKTLRNTSWDPIRNLDLFSLPILIIGDLNVTISNEESLGGKPYVYQDGEPAHTIINDLALIDIGFQGYPYTWSNKRTSPDNIQKRLDRALVNTDWFTLFPDATLVHKAAIGSDHCPILLDTQPPNKPTPKSFKFQSMWIQHPDYHNTINSSWNNSYHQEPLITPHLIFSKKLGSTKKALNLWNKVTFGNIFEQIKELRLNIASFQMKAPTAENIFLEKTALNKLDNLLECEESFWKQKSRDVDIKEGDRNTMYFHIKTLRHRKYNRIDHLKTEDGAWVSNSTLIGYGYALRDDKGKLVAAGTSTGGSTSAEESNCRGLLRAISWCPKDTSLKLEVELESKAAVDYLRSKPSNLSWKDQLILSDAANLFGLFCSVNIYYVPKSANLVAQKLATTASTNPQYQNWTLISPNNEVDSRFSFPSITCQIVPIWLKQSLEHDNAL</sequence>
<dbReference type="PANTHER" id="PTHR33710:SF79">
    <property type="entry name" value="OS06G0205337 PROTEIN"/>
    <property type="match status" value="1"/>
</dbReference>
<evidence type="ECO:0000313" key="3">
    <source>
        <dbReference type="EMBL" id="KAF9593785.1"/>
    </source>
</evidence>
<dbReference type="AlphaFoldDB" id="A0A835LGF1"/>
<evidence type="ECO:0000259" key="2">
    <source>
        <dbReference type="Pfam" id="PF13456"/>
    </source>
</evidence>
<feature type="domain" description="RNase H type-1" evidence="2">
    <location>
        <begin position="383"/>
        <end position="502"/>
    </location>
</feature>
<dbReference type="OrthoDB" id="1001388at2759"/>
<gene>
    <name evidence="3" type="ORF">IFM89_025410</name>
</gene>
<dbReference type="SUPFAM" id="SSF56219">
    <property type="entry name" value="DNase I-like"/>
    <property type="match status" value="1"/>
</dbReference>
<keyword evidence="4" id="KW-1185">Reference proteome</keyword>
<reference evidence="3 4" key="1">
    <citation type="submission" date="2020-10" db="EMBL/GenBank/DDBJ databases">
        <title>The Coptis chinensis genome and diversification of protoberbering-type alkaloids.</title>
        <authorList>
            <person name="Wang B."/>
            <person name="Shu S."/>
            <person name="Song C."/>
            <person name="Liu Y."/>
        </authorList>
    </citation>
    <scope>NUCLEOTIDE SEQUENCE [LARGE SCALE GENOMIC DNA]</scope>
    <source>
        <strain evidence="3">HL-2020</strain>
        <tissue evidence="3">Leaf</tissue>
    </source>
</reference>
<feature type="domain" description="Endonuclease/exonuclease/phosphatase" evidence="1">
    <location>
        <begin position="4"/>
        <end position="223"/>
    </location>
</feature>
<evidence type="ECO:0000259" key="1">
    <source>
        <dbReference type="Pfam" id="PF03372"/>
    </source>
</evidence>
<proteinExistence type="predicted"/>
<dbReference type="Pfam" id="PF13456">
    <property type="entry name" value="RVT_3"/>
    <property type="match status" value="1"/>
</dbReference>
<dbReference type="InterPro" id="IPR036397">
    <property type="entry name" value="RNaseH_sf"/>
</dbReference>
<evidence type="ECO:0000313" key="4">
    <source>
        <dbReference type="Proteomes" id="UP000631114"/>
    </source>
</evidence>
<dbReference type="GO" id="GO:0003676">
    <property type="term" value="F:nucleic acid binding"/>
    <property type="evidence" value="ECO:0007669"/>
    <property type="project" value="InterPro"/>
</dbReference>
<dbReference type="Gene3D" id="3.30.420.10">
    <property type="entry name" value="Ribonuclease H-like superfamily/Ribonuclease H"/>
    <property type="match status" value="1"/>
</dbReference>
<dbReference type="InterPro" id="IPR012337">
    <property type="entry name" value="RNaseH-like_sf"/>
</dbReference>
<dbReference type="InterPro" id="IPR036691">
    <property type="entry name" value="Endo/exonu/phosph_ase_sf"/>
</dbReference>
<organism evidence="3 4">
    <name type="scientific">Coptis chinensis</name>
    <dbReference type="NCBI Taxonomy" id="261450"/>
    <lineage>
        <taxon>Eukaryota</taxon>
        <taxon>Viridiplantae</taxon>
        <taxon>Streptophyta</taxon>
        <taxon>Embryophyta</taxon>
        <taxon>Tracheophyta</taxon>
        <taxon>Spermatophyta</taxon>
        <taxon>Magnoliopsida</taxon>
        <taxon>Ranunculales</taxon>
        <taxon>Ranunculaceae</taxon>
        <taxon>Coptidoideae</taxon>
        <taxon>Coptis</taxon>
    </lineage>
</organism>
<dbReference type="Gene3D" id="3.60.10.10">
    <property type="entry name" value="Endonuclease/exonuclease/phosphatase"/>
    <property type="match status" value="1"/>
</dbReference>
<dbReference type="EMBL" id="JADFTS010000008">
    <property type="protein sequence ID" value="KAF9593785.1"/>
    <property type="molecule type" value="Genomic_DNA"/>
</dbReference>